<dbReference type="InterPro" id="IPR013785">
    <property type="entry name" value="Aldolase_TIM"/>
</dbReference>
<dbReference type="STRING" id="475255.SAMN04488101_10352"/>
<keyword evidence="6 11" id="KW-0368">Histidine biosynthesis</keyword>
<evidence type="ECO:0000256" key="7">
    <source>
        <dbReference type="ARBA" id="ARBA00023239"/>
    </source>
</evidence>
<evidence type="ECO:0000256" key="8">
    <source>
        <dbReference type="ARBA" id="ARBA00025475"/>
    </source>
</evidence>
<proteinExistence type="inferred from homology"/>
<sequence length="253" mass="27655">MLQTRVIPCLQLIGDSLVKTVKFKKPGYIGDPINTVRIFNELEVDELCFLDIRATLENRNPDFDILHQIADECFMPLAYGGGVKDATTAQRILSIGFEKIIINSVILQRPDIIGEIAAHSGVQSVVASVDVKKNIWGKYQVFSQDGTKKEDKDLISWVQKLEELGAGEILLTSMDKDGTWEGFDIELVRQVTNSVSIPVIANGGAGSIADIENVVKQAHASAVALGSMVVYQKKGLGVLVNFPDKEKLSNVLS</sequence>
<dbReference type="SUPFAM" id="SSF51366">
    <property type="entry name" value="Ribulose-phoshate binding barrel"/>
    <property type="match status" value="1"/>
</dbReference>
<comment type="subunit">
    <text evidence="3">Heterodimer of HisH and HisF.</text>
</comment>
<gene>
    <name evidence="12" type="ORF">SAMN04488101_10352</name>
</gene>
<dbReference type="EC" id="4.3.2.10" evidence="4"/>
<dbReference type="RefSeq" id="WP_084288849.1">
    <property type="nucleotide sequence ID" value="NZ_FWYB01000003.1"/>
</dbReference>
<comment type="pathway">
    <text evidence="1">Amino-acid biosynthesis; L-histidine biosynthesis; L-histidine from 5-phospho-alpha-D-ribose 1-diphosphate: step 5/9.</text>
</comment>
<dbReference type="NCBIfam" id="NF038364">
    <property type="entry name" value="AglZ_HisF2_fam"/>
    <property type="match status" value="1"/>
</dbReference>
<evidence type="ECO:0000256" key="2">
    <source>
        <dbReference type="ARBA" id="ARBA00009667"/>
    </source>
</evidence>
<comment type="function">
    <text evidence="8">IGPS catalyzes the conversion of PRFAR and glutamine to IGP, AICAR and glutamate. The HisF subunit catalyzes the cyclization activity that produces IGP and AICAR from PRFAR using the ammonia provided by the HisH subunit.</text>
</comment>
<evidence type="ECO:0000313" key="12">
    <source>
        <dbReference type="EMBL" id="SMC79092.1"/>
    </source>
</evidence>
<organism evidence="12 13">
    <name type="scientific">Pedobacter nyackensis</name>
    <dbReference type="NCBI Taxonomy" id="475255"/>
    <lineage>
        <taxon>Bacteria</taxon>
        <taxon>Pseudomonadati</taxon>
        <taxon>Bacteroidota</taxon>
        <taxon>Sphingobacteriia</taxon>
        <taxon>Sphingobacteriales</taxon>
        <taxon>Sphingobacteriaceae</taxon>
        <taxon>Pedobacter</taxon>
    </lineage>
</organism>
<evidence type="ECO:0000256" key="3">
    <source>
        <dbReference type="ARBA" id="ARBA00011152"/>
    </source>
</evidence>
<evidence type="ECO:0000256" key="1">
    <source>
        <dbReference type="ARBA" id="ARBA00005091"/>
    </source>
</evidence>
<keyword evidence="7" id="KW-0456">Lyase</keyword>
<dbReference type="InterPro" id="IPR006062">
    <property type="entry name" value="His_biosynth"/>
</dbReference>
<comment type="catalytic activity">
    <reaction evidence="10">
        <text>5-[(5-phospho-1-deoxy-D-ribulos-1-ylimino)methylamino]-1-(5-phospho-beta-D-ribosyl)imidazole-4-carboxamide + L-glutamine = D-erythro-1-(imidazol-4-yl)glycerol 3-phosphate + 5-amino-1-(5-phospho-beta-D-ribosyl)imidazole-4-carboxamide + L-glutamate + H(+)</text>
        <dbReference type="Rhea" id="RHEA:24793"/>
        <dbReference type="ChEBI" id="CHEBI:15378"/>
        <dbReference type="ChEBI" id="CHEBI:29985"/>
        <dbReference type="ChEBI" id="CHEBI:58278"/>
        <dbReference type="ChEBI" id="CHEBI:58359"/>
        <dbReference type="ChEBI" id="CHEBI:58475"/>
        <dbReference type="ChEBI" id="CHEBI:58525"/>
        <dbReference type="EC" id="4.3.2.10"/>
    </reaction>
</comment>
<dbReference type="AlphaFoldDB" id="A0A1W2C2G5"/>
<dbReference type="UniPathway" id="UPA00031">
    <property type="reaction ID" value="UER00010"/>
</dbReference>
<dbReference type="Pfam" id="PF00977">
    <property type="entry name" value="His_biosynth"/>
    <property type="match status" value="1"/>
</dbReference>
<evidence type="ECO:0000313" key="13">
    <source>
        <dbReference type="Proteomes" id="UP000192678"/>
    </source>
</evidence>
<evidence type="ECO:0000256" key="4">
    <source>
        <dbReference type="ARBA" id="ARBA00012809"/>
    </source>
</evidence>
<dbReference type="GO" id="GO:0016829">
    <property type="term" value="F:lyase activity"/>
    <property type="evidence" value="ECO:0007669"/>
    <property type="project" value="UniProtKB-KW"/>
</dbReference>
<dbReference type="CDD" id="cd04731">
    <property type="entry name" value="HisF"/>
    <property type="match status" value="1"/>
</dbReference>
<dbReference type="InterPro" id="IPR011060">
    <property type="entry name" value="RibuloseP-bd_barrel"/>
</dbReference>
<dbReference type="OrthoDB" id="9781903at2"/>
<dbReference type="InterPro" id="IPR050064">
    <property type="entry name" value="IGPS_HisA/HisF"/>
</dbReference>
<dbReference type="PANTHER" id="PTHR21235">
    <property type="entry name" value="IMIDAZOLE GLYCEROL PHOSPHATE SYNTHASE SUBUNIT HISF/H IGP SYNTHASE SUBUNIT HISF/H"/>
    <property type="match status" value="1"/>
</dbReference>
<accession>A0A1W2C2G5</accession>
<dbReference type="InterPro" id="IPR004651">
    <property type="entry name" value="HisF"/>
</dbReference>
<dbReference type="GO" id="GO:0000107">
    <property type="term" value="F:imidazoleglycerol-phosphate synthase activity"/>
    <property type="evidence" value="ECO:0007669"/>
    <property type="project" value="InterPro"/>
</dbReference>
<comment type="similarity">
    <text evidence="2 11">Belongs to the HisA/HisF family.</text>
</comment>
<evidence type="ECO:0000256" key="9">
    <source>
        <dbReference type="ARBA" id="ARBA00030264"/>
    </source>
</evidence>
<evidence type="ECO:0000256" key="11">
    <source>
        <dbReference type="RuleBase" id="RU003657"/>
    </source>
</evidence>
<evidence type="ECO:0000256" key="5">
    <source>
        <dbReference type="ARBA" id="ARBA00022605"/>
    </source>
</evidence>
<name>A0A1W2C2G5_9SPHI</name>
<evidence type="ECO:0000256" key="10">
    <source>
        <dbReference type="ARBA" id="ARBA00047838"/>
    </source>
</evidence>
<dbReference type="Proteomes" id="UP000192678">
    <property type="component" value="Unassembled WGS sequence"/>
</dbReference>
<evidence type="ECO:0000256" key="6">
    <source>
        <dbReference type="ARBA" id="ARBA00023102"/>
    </source>
</evidence>
<dbReference type="Gene3D" id="3.20.20.70">
    <property type="entry name" value="Aldolase class I"/>
    <property type="match status" value="1"/>
</dbReference>
<dbReference type="GO" id="GO:0000105">
    <property type="term" value="P:L-histidine biosynthetic process"/>
    <property type="evidence" value="ECO:0007669"/>
    <property type="project" value="UniProtKB-UniPathway"/>
</dbReference>
<reference evidence="12 13" key="1">
    <citation type="submission" date="2017-04" db="EMBL/GenBank/DDBJ databases">
        <authorList>
            <person name="Afonso C.L."/>
            <person name="Miller P.J."/>
            <person name="Scott M.A."/>
            <person name="Spackman E."/>
            <person name="Goraichik I."/>
            <person name="Dimitrov K.M."/>
            <person name="Suarez D.L."/>
            <person name="Swayne D.E."/>
        </authorList>
    </citation>
    <scope>NUCLEOTIDE SEQUENCE [LARGE SCALE GENOMIC DNA]</scope>
    <source>
        <strain evidence="12 13">DSM 19625</strain>
    </source>
</reference>
<dbReference type="EMBL" id="FWYB01000003">
    <property type="protein sequence ID" value="SMC79092.1"/>
    <property type="molecule type" value="Genomic_DNA"/>
</dbReference>
<dbReference type="PANTHER" id="PTHR21235:SF2">
    <property type="entry name" value="IMIDAZOLE GLYCEROL PHOSPHATE SYNTHASE HISHF"/>
    <property type="match status" value="1"/>
</dbReference>
<keyword evidence="5 11" id="KW-0028">Amino-acid biosynthesis</keyword>
<protein>
    <recommendedName>
        <fullName evidence="4">imidazole glycerol-phosphate synthase</fullName>
        <ecNumber evidence="4">4.3.2.10</ecNumber>
    </recommendedName>
    <alternativeName>
        <fullName evidence="9">IGP synthase cyclase subunit</fullName>
    </alternativeName>
</protein>
<keyword evidence="13" id="KW-1185">Reference proteome</keyword>